<name>A0AA48KY67_9FIRM</name>
<gene>
    <name evidence="2" type="ORF">CfP315_0030</name>
</gene>
<evidence type="ECO:0000256" key="1">
    <source>
        <dbReference type="SAM" id="MobiDB-lite"/>
    </source>
</evidence>
<reference evidence="2" key="1">
    <citation type="journal article" date="2023" name="ISME J.">
        <title>Emergence of putative energy parasites within Clostridia revealed by genome analysis of a novel endosymbiotic clade.</title>
        <authorList>
            <person name="Takahashi K."/>
            <person name="Kuwahara H."/>
            <person name="Horikawa Y."/>
            <person name="Izawa K."/>
            <person name="Kato D."/>
            <person name="Inagaki T."/>
            <person name="Yuki M."/>
            <person name="Ohkuma M."/>
            <person name="Hongoh Y."/>
        </authorList>
    </citation>
    <scope>NUCLEOTIDE SEQUENCE</scope>
    <source>
        <strain evidence="2">CfP3-15</strain>
    </source>
</reference>
<dbReference type="Proteomes" id="UP001337580">
    <property type="component" value="Chromosome"/>
</dbReference>
<protein>
    <submittedName>
        <fullName evidence="2">Uncharacterized protein</fullName>
    </submittedName>
</protein>
<accession>A0AA48KY67</accession>
<sequence length="575" mass="67323">MGIFEEISKRLGSGLVQGVNMGIKKMGEAVMWENFVNGEMIPHFKSKITTNFKKLEYFYFYLVQLKKAMNYKDGYSANIKIVKSCIEYTKNVIEKLVFLNKKNVVDEKNFFKKIGVRLKLIKSQKEKHKCNKKSFIDLTKKNFYNFLHQNITELFIIDQEIKKRFGKKIDNFTLEDLDEVLKETYFAEIRKSLTNEIETYNKEIGKYRDKKKENNASPIAGNNPNIVSSNEKKKIMEQFESITFKSGDLKDLSDVILKYSTTKREIEITKYEYKWLVTLNKKVKNKKVKEIKEIDNGLKKKIEPVINDIFCKVKDSESINKDEKVEYLKFIESSKEFKKSDFKRETLSLLEKSEKASVNNTKKEGKNKTKDIKKEPSFKGKLSALVSEYPDLVAAAKKIFEKVEGILSENDKKLENVKNTVFCDYLFVYKTFIPSKKIDNVSDINLADLKNILNDYAKISKKNQNGNNKNNDEPRNLNSSPNEEEKKLEKIKLDIKNYKEEKSKKINETNKEILSNLSYIEKNLDIFKNIEQDSNDYPEKLFAKITLGWLKGFIKEREEVLSKKNNKEKNSKPRK</sequence>
<evidence type="ECO:0000313" key="2">
    <source>
        <dbReference type="EMBL" id="BED91542.1"/>
    </source>
</evidence>
<dbReference type="KEGG" id="ips:CfP315_0030"/>
<feature type="region of interest" description="Disordered" evidence="1">
    <location>
        <begin position="461"/>
        <end position="486"/>
    </location>
</feature>
<organism evidence="2">
    <name type="scientific">Candidatus Improbicoccus pseudotrichonymphae</name>
    <dbReference type="NCBI Taxonomy" id="3033792"/>
    <lineage>
        <taxon>Bacteria</taxon>
        <taxon>Bacillati</taxon>
        <taxon>Bacillota</taxon>
        <taxon>Clostridia</taxon>
        <taxon>Candidatus Improbicoccus</taxon>
    </lineage>
</organism>
<proteinExistence type="predicted"/>
<dbReference type="AlphaFoldDB" id="A0AA48KY67"/>
<dbReference type="EMBL" id="AP027924">
    <property type="protein sequence ID" value="BED91542.1"/>
    <property type="molecule type" value="Genomic_DNA"/>
</dbReference>